<dbReference type="GO" id="GO:0042602">
    <property type="term" value="F:riboflavin reductase (NADPH) activity"/>
    <property type="evidence" value="ECO:0007669"/>
    <property type="project" value="UniProtKB-EC"/>
</dbReference>
<dbReference type="AlphaFoldDB" id="A0A0H3ZR97"/>
<dbReference type="PANTHER" id="PTHR15020">
    <property type="entry name" value="FLAVIN REDUCTASE-RELATED"/>
    <property type="match status" value="1"/>
</dbReference>
<dbReference type="EC" id="1.5.1.30" evidence="2"/>
<dbReference type="InterPro" id="IPR036291">
    <property type="entry name" value="NAD(P)-bd_dom_sf"/>
</dbReference>
<reference evidence="2" key="1">
    <citation type="journal article" date="2015" name="MBio">
        <title>Eco-Evolutionary Dynamics of Episomes among Ecologically Cohesive Bacterial Populations.</title>
        <authorList>
            <person name="Xue H."/>
            <person name="Cordero O.X."/>
            <person name="Camas F.M."/>
            <person name="Trimble W."/>
            <person name="Meyer F."/>
            <person name="Guglielmini J."/>
            <person name="Rocha E.P."/>
            <person name="Polz M.F."/>
        </authorList>
    </citation>
    <scope>NUCLEOTIDE SEQUENCE</scope>
    <source>
        <strain evidence="2">1F_279</strain>
    </source>
</reference>
<dbReference type="EMBL" id="KP795468">
    <property type="protein sequence ID" value="AKN36111.1"/>
    <property type="molecule type" value="Genomic_DNA"/>
</dbReference>
<organism evidence="2">
    <name type="scientific">Vibrio tasmaniensis</name>
    <dbReference type="NCBI Taxonomy" id="212663"/>
    <lineage>
        <taxon>Bacteria</taxon>
        <taxon>Pseudomonadati</taxon>
        <taxon>Pseudomonadota</taxon>
        <taxon>Gammaproteobacteria</taxon>
        <taxon>Vibrionales</taxon>
        <taxon>Vibrionaceae</taxon>
        <taxon>Vibrio</taxon>
    </lineage>
</organism>
<dbReference type="InterPro" id="IPR016040">
    <property type="entry name" value="NAD(P)-bd_dom"/>
</dbReference>
<evidence type="ECO:0000313" key="2">
    <source>
        <dbReference type="EMBL" id="AKN36111.1"/>
    </source>
</evidence>
<evidence type="ECO:0000259" key="1">
    <source>
        <dbReference type="Pfam" id="PF13460"/>
    </source>
</evidence>
<feature type="domain" description="NAD(P)-binding" evidence="1">
    <location>
        <begin position="7"/>
        <end position="186"/>
    </location>
</feature>
<keyword evidence="2" id="KW-0560">Oxidoreductase</keyword>
<name>A0A0H3ZR97_9VIBR</name>
<dbReference type="Gene3D" id="3.40.50.720">
    <property type="entry name" value="NAD(P)-binding Rossmann-like Domain"/>
    <property type="match status" value="1"/>
</dbReference>
<proteinExistence type="predicted"/>
<sequence length="202" mass="21840">MKILLLGANGRTGREIIKRALDAGDFITALVRSEDKLIDITHPHLSVYTGNVCNSSTLKEILPGHDVVISTLGPKLPTKTACAIYSDSAKAIVDAMQESDVNRLLVTSTALLYPSRTLLERIIHLIARHSAKNAGLMEASIRSSSLDWTIARMGFLNDKLSNNYIMAESSGGAISRSAVASFLLTEARESTHVHKVVGLSEK</sequence>
<dbReference type="Pfam" id="PF13460">
    <property type="entry name" value="NAD_binding_10"/>
    <property type="match status" value="1"/>
</dbReference>
<dbReference type="SUPFAM" id="SSF51735">
    <property type="entry name" value="NAD(P)-binding Rossmann-fold domains"/>
    <property type="match status" value="1"/>
</dbReference>
<protein>
    <submittedName>
        <fullName evidence="2">Flavin reductase</fullName>
        <ecNumber evidence="2">1.5.1.30</ecNumber>
    </submittedName>
</protein>
<accession>A0A0H3ZR97</accession>
<dbReference type="PANTHER" id="PTHR15020:SF50">
    <property type="entry name" value="UPF0659 PROTEIN YMR090W"/>
    <property type="match status" value="1"/>
</dbReference>